<keyword evidence="4" id="KW-0520">NAD</keyword>
<dbReference type="InterPro" id="IPR036291">
    <property type="entry name" value="NAD(P)-bd_dom_sf"/>
</dbReference>
<evidence type="ECO:0000256" key="1">
    <source>
        <dbReference type="ARBA" id="ARBA00005854"/>
    </source>
</evidence>
<protein>
    <recommendedName>
        <fullName evidence="10">Hydroxyacid dehydrogenase</fullName>
    </recommendedName>
</protein>
<dbReference type="Pfam" id="PF02826">
    <property type="entry name" value="2-Hacid_dh_C"/>
    <property type="match status" value="1"/>
</dbReference>
<evidence type="ECO:0000313" key="9">
    <source>
        <dbReference type="Proteomes" id="UP000176355"/>
    </source>
</evidence>
<evidence type="ECO:0000256" key="5">
    <source>
        <dbReference type="RuleBase" id="RU003719"/>
    </source>
</evidence>
<comment type="caution">
    <text evidence="8">The sequence shown here is derived from an EMBL/GenBank/DDBJ whole genome shotgun (WGS) entry which is preliminary data.</text>
</comment>
<dbReference type="EMBL" id="MHSL01000005">
    <property type="protein sequence ID" value="OHA44352.1"/>
    <property type="molecule type" value="Genomic_DNA"/>
</dbReference>
<dbReference type="InterPro" id="IPR006139">
    <property type="entry name" value="D-isomer_2_OHA_DH_cat_dom"/>
</dbReference>
<dbReference type="Pfam" id="PF00389">
    <property type="entry name" value="2-Hacid_dh"/>
    <property type="match status" value="1"/>
</dbReference>
<evidence type="ECO:0000256" key="3">
    <source>
        <dbReference type="ARBA" id="ARBA00023002"/>
    </source>
</evidence>
<evidence type="ECO:0000313" key="8">
    <source>
        <dbReference type="EMBL" id="OHA44352.1"/>
    </source>
</evidence>
<dbReference type="SUPFAM" id="SSF51735">
    <property type="entry name" value="NAD(P)-binding Rossmann-fold domains"/>
    <property type="match status" value="1"/>
</dbReference>
<gene>
    <name evidence="8" type="ORF">A3G03_00895</name>
</gene>
<dbReference type="InterPro" id="IPR029753">
    <property type="entry name" value="D-isomer_DH_CS"/>
</dbReference>
<dbReference type="InterPro" id="IPR006140">
    <property type="entry name" value="D-isomer_DH_NAD-bd"/>
</dbReference>
<comment type="similarity">
    <text evidence="1 5">Belongs to the D-isomer specific 2-hydroxyacid dehydrogenase family.</text>
</comment>
<dbReference type="GO" id="GO:0051287">
    <property type="term" value="F:NAD binding"/>
    <property type="evidence" value="ECO:0007669"/>
    <property type="project" value="InterPro"/>
</dbReference>
<dbReference type="GO" id="GO:0016616">
    <property type="term" value="F:oxidoreductase activity, acting on the CH-OH group of donors, NAD or NADP as acceptor"/>
    <property type="evidence" value="ECO:0007669"/>
    <property type="project" value="InterPro"/>
</dbReference>
<keyword evidence="3 5" id="KW-0560">Oxidoreductase</keyword>
<dbReference type="GO" id="GO:0008652">
    <property type="term" value="P:amino acid biosynthetic process"/>
    <property type="evidence" value="ECO:0007669"/>
    <property type="project" value="UniProtKB-KW"/>
</dbReference>
<dbReference type="PANTHER" id="PTHR42789:SF1">
    <property type="entry name" value="D-ISOMER SPECIFIC 2-HYDROXYACID DEHYDROGENASE FAMILY PROTEIN (AFU_ORTHOLOGUE AFUA_6G10090)"/>
    <property type="match status" value="1"/>
</dbReference>
<dbReference type="SUPFAM" id="SSF52283">
    <property type="entry name" value="Formate/glycerate dehydrogenase catalytic domain-like"/>
    <property type="match status" value="1"/>
</dbReference>
<reference evidence="8 9" key="1">
    <citation type="journal article" date="2016" name="Nat. Commun.">
        <title>Thousands of microbial genomes shed light on interconnected biogeochemical processes in an aquifer system.</title>
        <authorList>
            <person name="Anantharaman K."/>
            <person name="Brown C.T."/>
            <person name="Hug L.A."/>
            <person name="Sharon I."/>
            <person name="Castelle C.J."/>
            <person name="Probst A.J."/>
            <person name="Thomas B.C."/>
            <person name="Singh A."/>
            <person name="Wilkins M.J."/>
            <person name="Karaoz U."/>
            <person name="Brodie E.L."/>
            <person name="Williams K.H."/>
            <person name="Hubbard S.S."/>
            <person name="Banfield J.F."/>
        </authorList>
    </citation>
    <scope>NUCLEOTIDE SEQUENCE [LARGE SCALE GENOMIC DNA]</scope>
</reference>
<dbReference type="PROSITE" id="PS00065">
    <property type="entry name" value="D_2_HYDROXYACID_DH_1"/>
    <property type="match status" value="1"/>
</dbReference>
<evidence type="ECO:0000256" key="2">
    <source>
        <dbReference type="ARBA" id="ARBA00022605"/>
    </source>
</evidence>
<keyword evidence="2" id="KW-0028">Amino-acid biosynthesis</keyword>
<feature type="domain" description="D-isomer specific 2-hydroxyacid dehydrogenase NAD-binding" evidence="7">
    <location>
        <begin position="110"/>
        <end position="292"/>
    </location>
</feature>
<dbReference type="Proteomes" id="UP000176355">
    <property type="component" value="Unassembled WGS sequence"/>
</dbReference>
<proteinExistence type="inferred from homology"/>
<dbReference type="STRING" id="1802333.A3G03_00895"/>
<feature type="domain" description="D-isomer specific 2-hydroxyacid dehydrogenase catalytic" evidence="6">
    <location>
        <begin position="11"/>
        <end position="315"/>
    </location>
</feature>
<sequence>MKILNTVTEYSKEARRILELLGKVDYIPALSPKELLKKIGDYDVAVMTLGLNFHKDVLAKAKKLKFIVTATTGLDHIDLVFAEKRGIKVLSLKGETEFLNTVTGVAELTFGLLIDLARFTPWAFEAVKNYQWRKEDFRGHNLYGKTLGIVGLGRLGKMTARFGKAFGMKVLFTDPNVSPKDFPAYEKVSLAKLLRASDAISIHVPMNEETENLLAKKEFNLMKKGAILLNTSRGKIVNEKDLLAALKSGQVGGYGADVLAGELSFETVGFKDYPLVEYAKTHRNVIIVPHTGGYTAESRLATDLFMAEKLKKYLKYLVARV</sequence>
<evidence type="ECO:0000256" key="4">
    <source>
        <dbReference type="ARBA" id="ARBA00023027"/>
    </source>
</evidence>
<evidence type="ECO:0000259" key="6">
    <source>
        <dbReference type="Pfam" id="PF00389"/>
    </source>
</evidence>
<organism evidence="8 9">
    <name type="scientific">Candidatus Taylorbacteria bacterium RIFCSPLOWO2_12_FULL_44_15c</name>
    <dbReference type="NCBI Taxonomy" id="1802333"/>
    <lineage>
        <taxon>Bacteria</taxon>
        <taxon>Candidatus Tayloriibacteriota</taxon>
    </lineage>
</organism>
<dbReference type="AlphaFoldDB" id="A0A1G2P9M4"/>
<evidence type="ECO:0000259" key="7">
    <source>
        <dbReference type="Pfam" id="PF02826"/>
    </source>
</evidence>
<accession>A0A1G2P9M4</accession>
<dbReference type="InterPro" id="IPR050857">
    <property type="entry name" value="D-2-hydroxyacid_DH"/>
</dbReference>
<dbReference type="PANTHER" id="PTHR42789">
    <property type="entry name" value="D-ISOMER SPECIFIC 2-HYDROXYACID DEHYDROGENASE FAMILY PROTEIN (AFU_ORTHOLOGUE AFUA_6G10090)"/>
    <property type="match status" value="1"/>
</dbReference>
<dbReference type="InterPro" id="IPR029752">
    <property type="entry name" value="D-isomer_DH_CS1"/>
</dbReference>
<evidence type="ECO:0008006" key="10">
    <source>
        <dbReference type="Google" id="ProtNLM"/>
    </source>
</evidence>
<name>A0A1G2P9M4_9BACT</name>
<dbReference type="PROSITE" id="PS00671">
    <property type="entry name" value="D_2_HYDROXYACID_DH_3"/>
    <property type="match status" value="1"/>
</dbReference>
<dbReference type="Gene3D" id="3.40.50.720">
    <property type="entry name" value="NAD(P)-binding Rossmann-like Domain"/>
    <property type="match status" value="2"/>
</dbReference>